<keyword evidence="6" id="KW-1185">Reference proteome</keyword>
<evidence type="ECO:0000256" key="4">
    <source>
        <dbReference type="RuleBase" id="RU361279"/>
    </source>
</evidence>
<dbReference type="NCBIfam" id="TIGR02727">
    <property type="entry name" value="MTHFS_bact"/>
    <property type="match status" value="1"/>
</dbReference>
<gene>
    <name evidence="5" type="primary">ygfA</name>
    <name evidence="5" type="ORF">GCM10011340_01220</name>
</gene>
<keyword evidence="4" id="KW-0479">Metal-binding</keyword>
<protein>
    <recommendedName>
        <fullName evidence="4">5-formyltetrahydrofolate cyclo-ligase</fullName>
        <ecNumber evidence="4">6.3.3.2</ecNumber>
    </recommendedName>
</protein>
<comment type="cofactor">
    <cofactor evidence="4">
        <name>Mg(2+)</name>
        <dbReference type="ChEBI" id="CHEBI:18420"/>
    </cofactor>
</comment>
<evidence type="ECO:0000256" key="3">
    <source>
        <dbReference type="ARBA" id="ARBA00022840"/>
    </source>
</evidence>
<keyword evidence="3 4" id="KW-0067">ATP-binding</keyword>
<comment type="similarity">
    <text evidence="1 4">Belongs to the 5-formyltetrahydrofolate cyclo-ligase family.</text>
</comment>
<sequence length="181" mass="20543">MFLEKRLTLRPAEYALRNTLMIENCKQFLTAHSELKHVHIFGSMPTKLEPDTAPLIDWLLLEQKQVYSSKTHWKKRSLSHHPINHSADFRPDSRGIPEPTSSQEAQATLFDLVFVPLISFDESGNRIGYGAGLYDRFLAELKPECKKVGLAITPPLNTIPYADTHDIPLSACINHLGIYTF</sequence>
<dbReference type="InterPro" id="IPR037171">
    <property type="entry name" value="NagB/RpiA_transferase-like"/>
</dbReference>
<reference evidence="6" key="1">
    <citation type="journal article" date="2019" name="Int. J. Syst. Evol. Microbiol.">
        <title>The Global Catalogue of Microorganisms (GCM) 10K type strain sequencing project: providing services to taxonomists for standard genome sequencing and annotation.</title>
        <authorList>
            <consortium name="The Broad Institute Genomics Platform"/>
            <consortium name="The Broad Institute Genome Sequencing Center for Infectious Disease"/>
            <person name="Wu L."/>
            <person name="Ma J."/>
        </authorList>
    </citation>
    <scope>NUCLEOTIDE SEQUENCE [LARGE SCALE GENOMIC DNA]</scope>
    <source>
        <strain evidence="6">CGMCC 1.15111</strain>
    </source>
</reference>
<dbReference type="InterPro" id="IPR002698">
    <property type="entry name" value="FTHF_cligase"/>
</dbReference>
<dbReference type="PANTHER" id="PTHR23407:SF1">
    <property type="entry name" value="5-FORMYLTETRAHYDROFOLATE CYCLO-LIGASE"/>
    <property type="match status" value="1"/>
</dbReference>
<dbReference type="Gene3D" id="3.40.50.10420">
    <property type="entry name" value="NagB/RpiA/CoA transferase-like"/>
    <property type="match status" value="1"/>
</dbReference>
<evidence type="ECO:0000313" key="5">
    <source>
        <dbReference type="EMBL" id="GHE50942.1"/>
    </source>
</evidence>
<evidence type="ECO:0000256" key="2">
    <source>
        <dbReference type="ARBA" id="ARBA00022741"/>
    </source>
</evidence>
<dbReference type="EMBL" id="BNAG01000001">
    <property type="protein sequence ID" value="GHE50942.1"/>
    <property type="molecule type" value="Genomic_DNA"/>
</dbReference>
<dbReference type="PANTHER" id="PTHR23407">
    <property type="entry name" value="ATPASE INHIBITOR/5-FORMYLTETRAHYDROFOLATE CYCLO-LIGASE"/>
    <property type="match status" value="1"/>
</dbReference>
<keyword evidence="2 4" id="KW-0547">Nucleotide-binding</keyword>
<evidence type="ECO:0000313" key="6">
    <source>
        <dbReference type="Proteomes" id="UP000658258"/>
    </source>
</evidence>
<dbReference type="InterPro" id="IPR024185">
    <property type="entry name" value="FTHF_cligase-like_sf"/>
</dbReference>
<proteinExistence type="inferred from homology"/>
<dbReference type="Proteomes" id="UP000658258">
    <property type="component" value="Unassembled WGS sequence"/>
</dbReference>
<accession>A0ABQ3HZK5</accession>
<dbReference type="EC" id="6.3.3.2" evidence="4"/>
<name>A0ABQ3HZK5_9BACT</name>
<comment type="catalytic activity">
    <reaction evidence="4">
        <text>(6S)-5-formyl-5,6,7,8-tetrahydrofolate + ATP = (6R)-5,10-methenyltetrahydrofolate + ADP + phosphate</text>
        <dbReference type="Rhea" id="RHEA:10488"/>
        <dbReference type="ChEBI" id="CHEBI:30616"/>
        <dbReference type="ChEBI" id="CHEBI:43474"/>
        <dbReference type="ChEBI" id="CHEBI:57455"/>
        <dbReference type="ChEBI" id="CHEBI:57457"/>
        <dbReference type="ChEBI" id="CHEBI:456216"/>
        <dbReference type="EC" id="6.3.3.2"/>
    </reaction>
</comment>
<evidence type="ECO:0000256" key="1">
    <source>
        <dbReference type="ARBA" id="ARBA00010638"/>
    </source>
</evidence>
<keyword evidence="4" id="KW-0460">Magnesium</keyword>
<comment type="caution">
    <text evidence="5">The sequence shown here is derived from an EMBL/GenBank/DDBJ whole genome shotgun (WGS) entry which is preliminary data.</text>
</comment>
<organism evidence="5 6">
    <name type="scientific">Roseivirga thermotolerans</name>
    <dbReference type="NCBI Taxonomy" id="1758176"/>
    <lineage>
        <taxon>Bacteria</taxon>
        <taxon>Pseudomonadati</taxon>
        <taxon>Bacteroidota</taxon>
        <taxon>Cytophagia</taxon>
        <taxon>Cytophagales</taxon>
        <taxon>Roseivirgaceae</taxon>
        <taxon>Roseivirga</taxon>
    </lineage>
</organism>
<dbReference type="SUPFAM" id="SSF100950">
    <property type="entry name" value="NagB/RpiA/CoA transferase-like"/>
    <property type="match status" value="1"/>
</dbReference>
<dbReference type="Pfam" id="PF01812">
    <property type="entry name" value="5-FTHF_cyc-lig"/>
    <property type="match status" value="1"/>
</dbReference>
<dbReference type="PIRSF" id="PIRSF006806">
    <property type="entry name" value="FTHF_cligase"/>
    <property type="match status" value="1"/>
</dbReference>